<dbReference type="InterPro" id="IPR016177">
    <property type="entry name" value="DNA-bd_dom_sf"/>
</dbReference>
<comment type="caution">
    <text evidence="8">The sequence shown here is derived from an EMBL/GenBank/DDBJ whole genome shotgun (WGS) entry which is preliminary data.</text>
</comment>
<dbReference type="PANTHER" id="PTHR31194:SF82">
    <property type="entry name" value="AP2_ERF DOMAIN-CONTAINING PROTEIN"/>
    <property type="match status" value="1"/>
</dbReference>
<organism evidence="8 9">
    <name type="scientific">Vitis vinifera</name>
    <name type="common">Grape</name>
    <dbReference type="NCBI Taxonomy" id="29760"/>
    <lineage>
        <taxon>Eukaryota</taxon>
        <taxon>Viridiplantae</taxon>
        <taxon>Streptophyta</taxon>
        <taxon>Embryophyta</taxon>
        <taxon>Tracheophyta</taxon>
        <taxon>Spermatophyta</taxon>
        <taxon>Magnoliopsida</taxon>
        <taxon>eudicotyledons</taxon>
        <taxon>Gunneridae</taxon>
        <taxon>Pentapetalae</taxon>
        <taxon>rosids</taxon>
        <taxon>Vitales</taxon>
        <taxon>Vitaceae</taxon>
        <taxon>Viteae</taxon>
        <taxon>Vitis</taxon>
    </lineage>
</organism>
<dbReference type="CDD" id="cd00018">
    <property type="entry name" value="AP2"/>
    <property type="match status" value="1"/>
</dbReference>
<evidence type="ECO:0000256" key="1">
    <source>
        <dbReference type="ARBA" id="ARBA00004123"/>
    </source>
</evidence>
<gene>
    <name evidence="8" type="primary">RAP2-11_7</name>
    <name evidence="8" type="ORF">CK203_075969</name>
</gene>
<dbReference type="SMART" id="SM00380">
    <property type="entry name" value="AP2"/>
    <property type="match status" value="1"/>
</dbReference>
<keyword evidence="3" id="KW-0238">DNA-binding</keyword>
<dbReference type="AlphaFoldDB" id="A0A438C1S2"/>
<dbReference type="EMBL" id="QGNW01002581">
    <property type="protein sequence ID" value="RVW17171.1"/>
    <property type="molecule type" value="Genomic_DNA"/>
</dbReference>
<keyword evidence="4" id="KW-0804">Transcription</keyword>
<dbReference type="Gene3D" id="3.30.730.10">
    <property type="entry name" value="AP2/ERF domain"/>
    <property type="match status" value="1"/>
</dbReference>
<dbReference type="PANTHER" id="PTHR31194">
    <property type="entry name" value="SHN SHINE , DNA BINDING / TRANSCRIPTION FACTOR"/>
    <property type="match status" value="1"/>
</dbReference>
<evidence type="ECO:0000313" key="8">
    <source>
        <dbReference type="EMBL" id="RVW17171.1"/>
    </source>
</evidence>
<dbReference type="SUPFAM" id="SSF54171">
    <property type="entry name" value="DNA-binding domain"/>
    <property type="match status" value="1"/>
</dbReference>
<dbReference type="InterPro" id="IPR001471">
    <property type="entry name" value="AP2/ERF_dom"/>
</dbReference>
<reference evidence="8 9" key="1">
    <citation type="journal article" date="2018" name="PLoS Genet.">
        <title>Population sequencing reveals clonal diversity and ancestral inbreeding in the grapevine cultivar Chardonnay.</title>
        <authorList>
            <person name="Roach M.J."/>
            <person name="Johnson D.L."/>
            <person name="Bohlmann J."/>
            <person name="van Vuuren H.J."/>
            <person name="Jones S.J."/>
            <person name="Pretorius I.S."/>
            <person name="Schmidt S.A."/>
            <person name="Borneman A.R."/>
        </authorList>
    </citation>
    <scope>NUCLEOTIDE SEQUENCE [LARGE SCALE GENOMIC DNA]</scope>
    <source>
        <strain evidence="9">cv. Chardonnay</strain>
        <tissue evidence="8">Leaf</tissue>
    </source>
</reference>
<dbReference type="GO" id="GO:0005634">
    <property type="term" value="C:nucleus"/>
    <property type="evidence" value="ECO:0007669"/>
    <property type="project" value="UniProtKB-SubCell"/>
</dbReference>
<protein>
    <submittedName>
        <fullName evidence="8">Ethylene-responsive transcription factor RAP2-11</fullName>
    </submittedName>
</protein>
<dbReference type="PRINTS" id="PR00367">
    <property type="entry name" value="ETHRSPELEMNT"/>
</dbReference>
<keyword evidence="2" id="KW-0805">Transcription regulation</keyword>
<sequence>MMFKAGFLGVRQRPSGRWVAEIKDSSHKLRLWLGTFDSAEEAAFAYDSAARILRGRNAKTNFSYHGSRILTKKIADY</sequence>
<dbReference type="OrthoDB" id="773121at2759"/>
<accession>A0A438C1S2</accession>
<evidence type="ECO:0000256" key="4">
    <source>
        <dbReference type="ARBA" id="ARBA00023163"/>
    </source>
</evidence>
<dbReference type="Proteomes" id="UP000288805">
    <property type="component" value="Unassembled WGS sequence"/>
</dbReference>
<comment type="subcellular location">
    <subcellularLocation>
        <location evidence="1">Nucleus</location>
    </subcellularLocation>
</comment>
<dbReference type="InterPro" id="IPR036955">
    <property type="entry name" value="AP2/ERF_dom_sf"/>
</dbReference>
<feature type="domain" description="AP2/ERF" evidence="7">
    <location>
        <begin position="6"/>
        <end position="63"/>
    </location>
</feature>
<dbReference type="Pfam" id="PF00847">
    <property type="entry name" value="AP2"/>
    <property type="match status" value="1"/>
</dbReference>
<dbReference type="FunFam" id="3.30.730.10:FF:000005">
    <property type="entry name" value="ethylene-responsive transcription factor RAP2-11"/>
    <property type="match status" value="1"/>
</dbReference>
<comment type="similarity">
    <text evidence="6">Belongs to the AP2/ERF transcription factor family. ERF subfamily.</text>
</comment>
<name>A0A438C1S2_VITVI</name>
<evidence type="ECO:0000259" key="7">
    <source>
        <dbReference type="PROSITE" id="PS51032"/>
    </source>
</evidence>
<dbReference type="GO" id="GO:0003700">
    <property type="term" value="F:DNA-binding transcription factor activity"/>
    <property type="evidence" value="ECO:0007669"/>
    <property type="project" value="InterPro"/>
</dbReference>
<proteinExistence type="inferred from homology"/>
<evidence type="ECO:0000313" key="9">
    <source>
        <dbReference type="Proteomes" id="UP000288805"/>
    </source>
</evidence>
<dbReference type="InterPro" id="IPR050913">
    <property type="entry name" value="AP2/ERF_ERF"/>
</dbReference>
<keyword evidence="5" id="KW-0539">Nucleus</keyword>
<evidence type="ECO:0000256" key="5">
    <source>
        <dbReference type="ARBA" id="ARBA00023242"/>
    </source>
</evidence>
<evidence type="ECO:0000256" key="2">
    <source>
        <dbReference type="ARBA" id="ARBA00023015"/>
    </source>
</evidence>
<dbReference type="PROSITE" id="PS51032">
    <property type="entry name" value="AP2_ERF"/>
    <property type="match status" value="1"/>
</dbReference>
<evidence type="ECO:0000256" key="6">
    <source>
        <dbReference type="ARBA" id="ARBA00024343"/>
    </source>
</evidence>
<evidence type="ECO:0000256" key="3">
    <source>
        <dbReference type="ARBA" id="ARBA00023125"/>
    </source>
</evidence>
<dbReference type="GO" id="GO:0003677">
    <property type="term" value="F:DNA binding"/>
    <property type="evidence" value="ECO:0007669"/>
    <property type="project" value="UniProtKB-KW"/>
</dbReference>